<evidence type="ECO:0000313" key="2">
    <source>
        <dbReference type="EMBL" id="EKE80644.1"/>
    </source>
</evidence>
<keyword evidence="3" id="KW-1185">Reference proteome</keyword>
<dbReference type="eggNOG" id="ENOG502ZWPT">
    <property type="taxonomic scope" value="Bacteria"/>
</dbReference>
<feature type="chain" id="PRO_5012361789" evidence="1">
    <location>
        <begin position="16"/>
        <end position="376"/>
    </location>
</feature>
<feature type="signal peptide" evidence="1">
    <location>
        <begin position="1"/>
        <end position="15"/>
    </location>
</feature>
<accession>K2KD82</accession>
<organism evidence="2 3">
    <name type="scientific">Idiomarina xiamenensis 10-D-4</name>
    <dbReference type="NCBI Taxonomy" id="740709"/>
    <lineage>
        <taxon>Bacteria</taxon>
        <taxon>Pseudomonadati</taxon>
        <taxon>Pseudomonadota</taxon>
        <taxon>Gammaproteobacteria</taxon>
        <taxon>Alteromonadales</taxon>
        <taxon>Idiomarinaceae</taxon>
        <taxon>Idiomarina</taxon>
    </lineage>
</organism>
<dbReference type="AlphaFoldDB" id="K2KD82"/>
<name>K2KD82_9GAMM</name>
<protein>
    <submittedName>
        <fullName evidence="2">Uncharacterized protein</fullName>
    </submittedName>
</protein>
<dbReference type="EMBL" id="AMRG01000017">
    <property type="protein sequence ID" value="EKE80644.1"/>
    <property type="molecule type" value="Genomic_DNA"/>
</dbReference>
<sequence length="376" mass="41822">MGLLLLSLLPLFVHASGDAEHVWVFPCAGCSYNDARQLLIQQAAPTFRCVSGEPGRPISIDNQRCYSQPHYAAVLDKRTHTLWGFRLSHTQQGMYPPLMQLQVVDHGFTPNTEELIRNGVAYTQALGAALQRVANRVGRSFTSAQQQQDWLVQASSNRRVTSTAQAPFSCQQSSEYQAVTAALSGAFRNRLRTAVNEAFLQEDLSLSTNFDEKTFNGFGLEVSKAGVGVSVSWDNERVARSVIFNYPVPDTLATEDHQHGSRVVFNIRPEQQSLTISLDASKTHIGGSYWSVLATPNLSPLELSPCAKMAFDRVYRRSQSTELGVIGSQRYYPKPAAGQPLPPSHQQPDNSWQLQQCEVHYYDDNGRLLVTFRVLC</sequence>
<dbReference type="Proteomes" id="UP000014115">
    <property type="component" value="Unassembled WGS sequence"/>
</dbReference>
<evidence type="ECO:0000256" key="1">
    <source>
        <dbReference type="SAM" id="SignalP"/>
    </source>
</evidence>
<reference evidence="2 3" key="1">
    <citation type="journal article" date="2012" name="J. Bacteriol.">
        <title>Genome Sequence of Idiomarina xiamenensis Type Strain 10-D-4.</title>
        <authorList>
            <person name="Lai Q."/>
            <person name="Wang L."/>
            <person name="Wang W."/>
            <person name="Shao Z."/>
        </authorList>
    </citation>
    <scope>NUCLEOTIDE SEQUENCE [LARGE SCALE GENOMIC DNA]</scope>
    <source>
        <strain evidence="2 3">10-D-4</strain>
    </source>
</reference>
<keyword evidence="1" id="KW-0732">Signal</keyword>
<evidence type="ECO:0000313" key="3">
    <source>
        <dbReference type="Proteomes" id="UP000014115"/>
    </source>
</evidence>
<proteinExistence type="predicted"/>
<gene>
    <name evidence="2" type="ORF">A10D4_11816</name>
</gene>
<dbReference type="PATRIC" id="fig|740709.3.peg.2389"/>
<comment type="caution">
    <text evidence="2">The sequence shown here is derived from an EMBL/GenBank/DDBJ whole genome shotgun (WGS) entry which is preliminary data.</text>
</comment>